<dbReference type="HAMAP" id="MF_01369_B">
    <property type="entry name" value="Ribosomal_uL23_B"/>
    <property type="match status" value="1"/>
</dbReference>
<keyword evidence="2 6" id="KW-0699">rRNA-binding</keyword>
<organism evidence="7">
    <name type="scientific">Candidatus Actinomarina minuta</name>
    <dbReference type="NCBI Taxonomy" id="1389454"/>
    <lineage>
        <taxon>Bacteria</taxon>
        <taxon>Bacillati</taxon>
        <taxon>Actinomycetota</taxon>
        <taxon>Actinomycetes</taxon>
        <taxon>Candidatus Actinomarinidae</taxon>
        <taxon>Candidatus Actinomarinales</taxon>
        <taxon>Candidatus Actinomarineae</taxon>
        <taxon>Candidatus Actinomarinaceae</taxon>
        <taxon>Candidatus Actinomarina</taxon>
    </lineage>
</organism>
<sequence>MKYLEDVLLAPVISEKSYDRISESNSYTFFVDPKTDKPQIKKAVEQMFDVSVLRVNTMYRKGKKKRFGYIYGQQSTKKIAIVTLPEGETIEAFGV</sequence>
<dbReference type="GO" id="GO:1990904">
    <property type="term" value="C:ribonucleoprotein complex"/>
    <property type="evidence" value="ECO:0007669"/>
    <property type="project" value="UniProtKB-KW"/>
</dbReference>
<evidence type="ECO:0000256" key="1">
    <source>
        <dbReference type="ARBA" id="ARBA00006700"/>
    </source>
</evidence>
<dbReference type="Gene3D" id="3.30.70.330">
    <property type="match status" value="1"/>
</dbReference>
<dbReference type="PANTHER" id="PTHR11620">
    <property type="entry name" value="60S RIBOSOMAL PROTEIN L23A"/>
    <property type="match status" value="1"/>
</dbReference>
<dbReference type="GO" id="GO:0005840">
    <property type="term" value="C:ribosome"/>
    <property type="evidence" value="ECO:0007669"/>
    <property type="project" value="UniProtKB-KW"/>
</dbReference>
<dbReference type="InterPro" id="IPR012678">
    <property type="entry name" value="Ribosomal_uL23/eL15/eS24_sf"/>
</dbReference>
<dbReference type="FunFam" id="3.30.70.330:FF:000001">
    <property type="entry name" value="50S ribosomal protein L23"/>
    <property type="match status" value="1"/>
</dbReference>
<dbReference type="GO" id="GO:0019843">
    <property type="term" value="F:rRNA binding"/>
    <property type="evidence" value="ECO:0007669"/>
    <property type="project" value="UniProtKB-UniRule"/>
</dbReference>
<reference evidence="7" key="1">
    <citation type="journal article" date="2013" name="Sci. Rep.">
        <title>Metagenomics uncovers a new group of low GC and ultra-small marine Actinobacteria.</title>
        <authorList>
            <person name="Ghai R."/>
            <person name="Mizuno C.M."/>
            <person name="Picazo A."/>
            <person name="Camacho A."/>
            <person name="Rodriguez-Valera F."/>
        </authorList>
    </citation>
    <scope>NUCLEOTIDE SEQUENCE</scope>
</reference>
<evidence type="ECO:0000313" key="7">
    <source>
        <dbReference type="EMBL" id="AGQ20098.1"/>
    </source>
</evidence>
<gene>
    <name evidence="6" type="primary">rplW</name>
</gene>
<proteinExistence type="inferred from homology"/>
<keyword evidence="3 6" id="KW-0694">RNA-binding</keyword>
<evidence type="ECO:0000256" key="6">
    <source>
        <dbReference type="HAMAP-Rule" id="MF_01369"/>
    </source>
</evidence>
<dbReference type="InterPro" id="IPR012677">
    <property type="entry name" value="Nucleotide-bd_a/b_plait_sf"/>
</dbReference>
<evidence type="ECO:0000256" key="3">
    <source>
        <dbReference type="ARBA" id="ARBA00022884"/>
    </source>
</evidence>
<evidence type="ECO:0000256" key="2">
    <source>
        <dbReference type="ARBA" id="ARBA00022730"/>
    </source>
</evidence>
<dbReference type="AlphaFoldDB" id="S5DR06"/>
<protein>
    <recommendedName>
        <fullName evidence="6">Large ribosomal subunit protein uL23</fullName>
    </recommendedName>
</protein>
<comment type="similarity">
    <text evidence="1 6">Belongs to the universal ribosomal protein uL23 family.</text>
</comment>
<accession>S5DR06</accession>
<dbReference type="SUPFAM" id="SSF54189">
    <property type="entry name" value="Ribosomal proteins S24e, L23 and L15e"/>
    <property type="match status" value="1"/>
</dbReference>
<comment type="subunit">
    <text evidence="6">Part of the 50S ribosomal subunit. Contacts protein L29, and trigger factor when it is bound to the ribosome.</text>
</comment>
<dbReference type="InterPro" id="IPR013025">
    <property type="entry name" value="Ribosomal_uL23-like"/>
</dbReference>
<evidence type="ECO:0000256" key="4">
    <source>
        <dbReference type="ARBA" id="ARBA00022980"/>
    </source>
</evidence>
<dbReference type="EMBL" id="KC811150">
    <property type="protein sequence ID" value="AGQ20098.1"/>
    <property type="molecule type" value="Genomic_DNA"/>
</dbReference>
<dbReference type="NCBIfam" id="NF004363">
    <property type="entry name" value="PRK05738.2-4"/>
    <property type="match status" value="1"/>
</dbReference>
<keyword evidence="4 6" id="KW-0689">Ribosomal protein</keyword>
<keyword evidence="5 6" id="KW-0687">Ribonucleoprotein</keyword>
<name>S5DR06_9ACTN</name>
<evidence type="ECO:0000256" key="5">
    <source>
        <dbReference type="ARBA" id="ARBA00023274"/>
    </source>
</evidence>
<dbReference type="Pfam" id="PF00276">
    <property type="entry name" value="Ribosomal_L23"/>
    <property type="match status" value="1"/>
</dbReference>
<dbReference type="GO" id="GO:0006412">
    <property type="term" value="P:translation"/>
    <property type="evidence" value="ECO:0007669"/>
    <property type="project" value="UniProtKB-UniRule"/>
</dbReference>
<dbReference type="GO" id="GO:0003735">
    <property type="term" value="F:structural constituent of ribosome"/>
    <property type="evidence" value="ECO:0007669"/>
    <property type="project" value="InterPro"/>
</dbReference>
<comment type="function">
    <text evidence="6">One of the early assembly proteins it binds 23S rRNA. One of the proteins that surrounds the polypeptide exit tunnel on the outside of the ribosome. Forms the main docking site for trigger factor binding to the ribosome.</text>
</comment>